<evidence type="ECO:0000313" key="10">
    <source>
        <dbReference type="Proteomes" id="UP000248340"/>
    </source>
</evidence>
<dbReference type="InterPro" id="IPR029062">
    <property type="entry name" value="Class_I_gatase-like"/>
</dbReference>
<evidence type="ECO:0000256" key="7">
    <source>
        <dbReference type="SAM" id="MobiDB-lite"/>
    </source>
</evidence>
<evidence type="ECO:0000256" key="3">
    <source>
        <dbReference type="ARBA" id="ARBA00023015"/>
    </source>
</evidence>
<dbReference type="PANTHER" id="PTHR31845:SF10">
    <property type="entry name" value="ZN(II)2CYS6 TRANSCRIPTION FACTOR (EUROFUNG)"/>
    <property type="match status" value="1"/>
</dbReference>
<evidence type="ECO:0000313" key="9">
    <source>
        <dbReference type="EMBL" id="PYH81363.1"/>
    </source>
</evidence>
<evidence type="ECO:0000256" key="6">
    <source>
        <dbReference type="ARBA" id="ARBA00023242"/>
    </source>
</evidence>
<evidence type="ECO:0000259" key="8">
    <source>
        <dbReference type="Pfam" id="PF01965"/>
    </source>
</evidence>
<dbReference type="Proteomes" id="UP000248340">
    <property type="component" value="Unassembled WGS sequence"/>
</dbReference>
<dbReference type="InterPro" id="IPR051089">
    <property type="entry name" value="prtT"/>
</dbReference>
<feature type="region of interest" description="Disordered" evidence="7">
    <location>
        <begin position="786"/>
        <end position="808"/>
    </location>
</feature>
<dbReference type="PANTHER" id="PTHR31845">
    <property type="entry name" value="FINGER DOMAIN PROTEIN, PUTATIVE-RELATED"/>
    <property type="match status" value="1"/>
</dbReference>
<gene>
    <name evidence="9" type="ORF">BO82DRAFT_284680</name>
</gene>
<dbReference type="EMBL" id="KZ821703">
    <property type="protein sequence ID" value="PYH81363.1"/>
    <property type="molecule type" value="Genomic_DNA"/>
</dbReference>
<dbReference type="OrthoDB" id="5424793at2759"/>
<dbReference type="GO" id="GO:0000976">
    <property type="term" value="F:transcription cis-regulatory region binding"/>
    <property type="evidence" value="ECO:0007669"/>
    <property type="project" value="TreeGrafter"/>
</dbReference>
<keyword evidence="5" id="KW-0804">Transcription</keyword>
<feature type="compositionally biased region" description="Low complexity" evidence="7">
    <location>
        <begin position="314"/>
        <end position="327"/>
    </location>
</feature>
<dbReference type="VEuPathDB" id="FungiDB:BO82DRAFT_284680"/>
<dbReference type="SUPFAM" id="SSF52317">
    <property type="entry name" value="Class I glutamine amidotransferase-like"/>
    <property type="match status" value="1"/>
</dbReference>
<keyword evidence="3" id="KW-0805">Transcription regulation</keyword>
<dbReference type="InterPro" id="IPR002818">
    <property type="entry name" value="DJ-1/PfpI"/>
</dbReference>
<keyword evidence="2" id="KW-0862">Zinc</keyword>
<dbReference type="GO" id="GO:0000981">
    <property type="term" value="F:DNA-binding transcription factor activity, RNA polymerase II-specific"/>
    <property type="evidence" value="ECO:0007669"/>
    <property type="project" value="TreeGrafter"/>
</dbReference>
<organism evidence="9 10">
    <name type="scientific">Aspergillus uvarum CBS 121591</name>
    <dbReference type="NCBI Taxonomy" id="1448315"/>
    <lineage>
        <taxon>Eukaryota</taxon>
        <taxon>Fungi</taxon>
        <taxon>Dikarya</taxon>
        <taxon>Ascomycota</taxon>
        <taxon>Pezizomycotina</taxon>
        <taxon>Eurotiomycetes</taxon>
        <taxon>Eurotiomycetidae</taxon>
        <taxon>Eurotiales</taxon>
        <taxon>Aspergillaceae</taxon>
        <taxon>Aspergillus</taxon>
        <taxon>Aspergillus subgen. Circumdati</taxon>
    </lineage>
</organism>
<accession>A0A319CRJ4</accession>
<feature type="compositionally biased region" description="Polar residues" evidence="7">
    <location>
        <begin position="799"/>
        <end position="808"/>
    </location>
</feature>
<proteinExistence type="predicted"/>
<feature type="region of interest" description="Disordered" evidence="7">
    <location>
        <begin position="366"/>
        <end position="388"/>
    </location>
</feature>
<protein>
    <recommendedName>
        <fullName evidence="8">DJ-1/PfpI domain-containing protein</fullName>
    </recommendedName>
</protein>
<dbReference type="Pfam" id="PF01965">
    <property type="entry name" value="DJ-1_PfpI"/>
    <property type="match status" value="1"/>
</dbReference>
<keyword evidence="10" id="KW-1185">Reference proteome</keyword>
<feature type="region of interest" description="Disordered" evidence="7">
    <location>
        <begin position="309"/>
        <end position="331"/>
    </location>
</feature>
<dbReference type="STRING" id="1448315.A0A319CRJ4"/>
<evidence type="ECO:0000256" key="2">
    <source>
        <dbReference type="ARBA" id="ARBA00022833"/>
    </source>
</evidence>
<dbReference type="AlphaFoldDB" id="A0A319CRJ4"/>
<reference evidence="9 10" key="1">
    <citation type="submission" date="2016-12" db="EMBL/GenBank/DDBJ databases">
        <title>The genomes of Aspergillus section Nigri reveals drivers in fungal speciation.</title>
        <authorList>
            <consortium name="DOE Joint Genome Institute"/>
            <person name="Vesth T.C."/>
            <person name="Nybo J."/>
            <person name="Theobald S."/>
            <person name="Brandl J."/>
            <person name="Frisvad J.C."/>
            <person name="Nielsen K.F."/>
            <person name="Lyhne E.K."/>
            <person name="Kogle M.E."/>
            <person name="Kuo A."/>
            <person name="Riley R."/>
            <person name="Clum A."/>
            <person name="Nolan M."/>
            <person name="Lipzen A."/>
            <person name="Salamov A."/>
            <person name="Henrissat B."/>
            <person name="Wiebenga A."/>
            <person name="De Vries R.P."/>
            <person name="Grigoriev I.V."/>
            <person name="Mortensen U.H."/>
            <person name="Andersen M.R."/>
            <person name="Baker S.E."/>
        </authorList>
    </citation>
    <scope>NUCLEOTIDE SEQUENCE [LARGE SCALE GENOMIC DNA]</scope>
    <source>
        <strain evidence="9 10">CBS 121591</strain>
    </source>
</reference>
<evidence type="ECO:0000256" key="5">
    <source>
        <dbReference type="ARBA" id="ARBA00023163"/>
    </source>
</evidence>
<dbReference type="GO" id="GO:0005634">
    <property type="term" value="C:nucleus"/>
    <property type="evidence" value="ECO:0007669"/>
    <property type="project" value="UniProtKB-SubCell"/>
</dbReference>
<evidence type="ECO:0000256" key="4">
    <source>
        <dbReference type="ARBA" id="ARBA00023125"/>
    </source>
</evidence>
<keyword evidence="6" id="KW-0539">Nucleus</keyword>
<name>A0A319CRJ4_9EURO</name>
<feature type="domain" description="DJ-1/PfpI" evidence="8">
    <location>
        <begin position="70"/>
        <end position="184"/>
    </location>
</feature>
<sequence length="876" mass="98510">MSSPVDLRNPGRPIHVGVVLLNTVTEQLDIAPVGFFSGLDRNFLRDMPTEMVDDESKAQGLDFVYHWVNEDGKTPAKLTTGMSVLPTDSFARCPPLDIILIGASRMGYKANEAEKEFLRKSYNDCTAILCVCGGFEPVLSAGLMEGKTATGPRFMLPVLRELGPGVNWVEKRWVQDGKIWTTGALLSGFDMVAAFGRATWGDRPLVDDFIKKGGFPERDIDYLEPEVLDDAYPTSYRQGGYLLYKDSAKPSIRRAGCRLQFPPALRRPINTQPTVRPQDVIRIHRSYTNGDRCIKFGYDCTLTSSHCPTGNDHSSANNPSKSGSSESQNEDVVASLFKHAPKHGDQSAQMCEMHRQMMCKQLLGEDTSRRAQRTSHGATMPPPTPIPTSNAEYKSLRVSMKEADELLSHFQSKKVYFPFVDVPDNLTAASMAKVRPFLFLAILTISTTQRPLLQRKLDERFRRVLSERIVLQGEKSLDYAQGLLVYLAWHPIHIRPLNNQLFQYLQILSSMLSDLRLDQKLHEMAARNACLGCYNLLSLLSLGFQRRSDSTFYDSMKSAIEETTTDDKHHSHQTMLSRTQMLWETVARASEQGGDNLPKCCLSFHLQIQDLEDKIRFDAPEAASLRISILSLKVVTAYLPWTVHRPSSSHRSSSEPCAPQYQSVENLKEARSCLAEIQGFFDYFLSIPADNYIYFSLREWCQLILTISTASQICFLTHPFMDTQWYEFQIKARSRMQIYLESLLHRMSTLSVSKAGEAPDIFCMFQSVLDVVLETYAVAKINSPLQSVSDHSGTEDTDSLSVGATSTTSRRCPMMNGAIKQTEFWEAVQRSNTLCVEGTEAKSSSRYSRAFGTGMDGLFDDAQDWPSLFSEWVSLT</sequence>
<dbReference type="RefSeq" id="XP_025491563.1">
    <property type="nucleotide sequence ID" value="XM_025631462.1"/>
</dbReference>
<comment type="subcellular location">
    <subcellularLocation>
        <location evidence="1">Nucleus</location>
    </subcellularLocation>
</comment>
<evidence type="ECO:0000256" key="1">
    <source>
        <dbReference type="ARBA" id="ARBA00004123"/>
    </source>
</evidence>
<keyword evidence="4" id="KW-0238">DNA-binding</keyword>
<dbReference type="Gene3D" id="3.40.50.880">
    <property type="match status" value="1"/>
</dbReference>
<dbReference type="GeneID" id="37134203"/>